<evidence type="ECO:0000256" key="6">
    <source>
        <dbReference type="ARBA" id="ARBA00053369"/>
    </source>
</evidence>
<dbReference type="AlphaFoldDB" id="A0A1G9URG3"/>
<dbReference type="Proteomes" id="UP000182146">
    <property type="component" value="Unassembled WGS sequence"/>
</dbReference>
<evidence type="ECO:0000313" key="10">
    <source>
        <dbReference type="EMBL" id="SDM62551.1"/>
    </source>
</evidence>
<dbReference type="PIRSF" id="PIRSF006305">
    <property type="entry name" value="Maf"/>
    <property type="match status" value="1"/>
</dbReference>
<dbReference type="Pfam" id="PF02545">
    <property type="entry name" value="Maf"/>
    <property type="match status" value="1"/>
</dbReference>
<dbReference type="EMBL" id="FNGU01000008">
    <property type="protein sequence ID" value="SDM62551.1"/>
    <property type="molecule type" value="Genomic_DNA"/>
</dbReference>
<proteinExistence type="inferred from homology"/>
<evidence type="ECO:0000256" key="9">
    <source>
        <dbReference type="HAMAP-Rule" id="MF_00528"/>
    </source>
</evidence>
<feature type="active site" description="Proton acceptor" evidence="9">
    <location>
        <position position="78"/>
    </location>
</feature>
<dbReference type="PANTHER" id="PTHR43213">
    <property type="entry name" value="BIFUNCTIONAL DTTP/UTP PYROPHOSPHATASE/METHYLTRANSFERASE PROTEIN-RELATED"/>
    <property type="match status" value="1"/>
</dbReference>
<keyword evidence="2 9" id="KW-0963">Cytoplasm</keyword>
<dbReference type="EC" id="3.6.1.-" evidence="9"/>
<comment type="function">
    <text evidence="6 9">Nucleoside triphosphate pyrophosphatase that hydrolyzes 7-methyl-GTP (m(7)GTP). May have a dual role in cell division arrest and in preventing the incorporation of modified nucleotides into cellular nucleic acids.</text>
</comment>
<comment type="similarity">
    <text evidence="7 9">Belongs to the Maf family. YceF subfamily.</text>
</comment>
<evidence type="ECO:0000256" key="3">
    <source>
        <dbReference type="ARBA" id="ARBA00022801"/>
    </source>
</evidence>
<name>A0A1G9URG3_9BACT</name>
<keyword evidence="4 9" id="KW-0546">Nucleotide metabolism</keyword>
<evidence type="ECO:0000313" key="11">
    <source>
        <dbReference type="Proteomes" id="UP000182146"/>
    </source>
</evidence>
<dbReference type="Gene3D" id="3.90.950.10">
    <property type="match status" value="1"/>
</dbReference>
<feature type="site" description="Important for substrate specificity" evidence="9">
    <location>
        <position position="79"/>
    </location>
</feature>
<evidence type="ECO:0000256" key="5">
    <source>
        <dbReference type="ARBA" id="ARBA00050213"/>
    </source>
</evidence>
<dbReference type="InterPro" id="IPR029001">
    <property type="entry name" value="ITPase-like_fam"/>
</dbReference>
<evidence type="ECO:0000256" key="1">
    <source>
        <dbReference type="ARBA" id="ARBA00004496"/>
    </source>
</evidence>
<dbReference type="HAMAP" id="MF_00528">
    <property type="entry name" value="Maf"/>
    <property type="match status" value="1"/>
</dbReference>
<dbReference type="OrthoDB" id="9807767at2"/>
<reference evidence="10 11" key="1">
    <citation type="submission" date="2016-10" db="EMBL/GenBank/DDBJ databases">
        <authorList>
            <person name="de Groot N.N."/>
        </authorList>
    </citation>
    <scope>NUCLEOTIDE SEQUENCE [LARGE SCALE GENOMIC DNA]</scope>
    <source>
        <strain evidence="10 11">DSM 17813</strain>
    </source>
</reference>
<evidence type="ECO:0000256" key="2">
    <source>
        <dbReference type="ARBA" id="ARBA00022490"/>
    </source>
</evidence>
<sequence length="202" mass="22498">MPKEKNSTPARDIVLASTSPYRLQLLRQLGFPFQVAAPQVTESIDQQVAPELQVKYLASQKALSLGAKYPDALIIGADQVFMDARGRILGKPGNFEQAEEQLRQMAGRSHVFYTGVCVYDSAGGQSLTDYTTYRVTLRSLTRDQIHRYVRRENPVDCAGSFKIEGLGIALMEKMQGDDFTSLIGLPLIRVTEMLEHFGVEIL</sequence>
<organism evidence="10 11">
    <name type="scientific">Geoalkalibacter ferrihydriticus</name>
    <dbReference type="NCBI Taxonomy" id="392333"/>
    <lineage>
        <taxon>Bacteria</taxon>
        <taxon>Pseudomonadati</taxon>
        <taxon>Thermodesulfobacteriota</taxon>
        <taxon>Desulfuromonadia</taxon>
        <taxon>Desulfuromonadales</taxon>
        <taxon>Geoalkalibacteraceae</taxon>
        <taxon>Geoalkalibacter</taxon>
    </lineage>
</organism>
<accession>A0A1G9URG3</accession>
<comment type="cofactor">
    <cofactor evidence="9">
        <name>a divalent metal cation</name>
        <dbReference type="ChEBI" id="CHEBI:60240"/>
    </cofactor>
</comment>
<evidence type="ECO:0000256" key="8">
    <source>
        <dbReference type="ARBA" id="ARBA00068163"/>
    </source>
</evidence>
<dbReference type="RefSeq" id="WP_052446438.1">
    <property type="nucleotide sequence ID" value="NZ_FNGU01000008.1"/>
</dbReference>
<gene>
    <name evidence="10" type="ORF">SAMN05660860_02850</name>
</gene>
<dbReference type="GO" id="GO:0009117">
    <property type="term" value="P:nucleotide metabolic process"/>
    <property type="evidence" value="ECO:0007669"/>
    <property type="project" value="UniProtKB-KW"/>
</dbReference>
<dbReference type="SUPFAM" id="SSF52972">
    <property type="entry name" value="ITPase-like"/>
    <property type="match status" value="1"/>
</dbReference>
<dbReference type="PANTHER" id="PTHR43213:SF10">
    <property type="entry name" value="7-METHYL-GTP PYROPHOSPHATASE"/>
    <property type="match status" value="1"/>
</dbReference>
<dbReference type="GO" id="GO:0005737">
    <property type="term" value="C:cytoplasm"/>
    <property type="evidence" value="ECO:0007669"/>
    <property type="project" value="UniProtKB-SubCell"/>
</dbReference>
<feature type="site" description="Important for substrate specificity" evidence="9">
    <location>
        <position position="164"/>
    </location>
</feature>
<comment type="catalytic activity">
    <reaction evidence="5 9">
        <text>N(7)-methyl-GTP + H2O = N(7)-methyl-GMP + diphosphate + H(+)</text>
        <dbReference type="Rhea" id="RHEA:58744"/>
        <dbReference type="ChEBI" id="CHEBI:15377"/>
        <dbReference type="ChEBI" id="CHEBI:15378"/>
        <dbReference type="ChEBI" id="CHEBI:33019"/>
        <dbReference type="ChEBI" id="CHEBI:58285"/>
        <dbReference type="ChEBI" id="CHEBI:87133"/>
    </reaction>
</comment>
<evidence type="ECO:0000256" key="4">
    <source>
        <dbReference type="ARBA" id="ARBA00023080"/>
    </source>
</evidence>
<dbReference type="CDD" id="cd00555">
    <property type="entry name" value="Maf"/>
    <property type="match status" value="1"/>
</dbReference>
<keyword evidence="3 9" id="KW-0378">Hydrolase</keyword>
<dbReference type="STRING" id="392333.SAMN05660860_02850"/>
<dbReference type="NCBIfam" id="TIGR00172">
    <property type="entry name" value="maf"/>
    <property type="match status" value="1"/>
</dbReference>
<dbReference type="FunFam" id="3.90.950.10:FF:000005">
    <property type="entry name" value="7-methyl-GTP pyrophosphatase"/>
    <property type="match status" value="1"/>
</dbReference>
<dbReference type="GO" id="GO:0047429">
    <property type="term" value="F:nucleoside triphosphate diphosphatase activity"/>
    <property type="evidence" value="ECO:0007669"/>
    <property type="project" value="InterPro"/>
</dbReference>
<protein>
    <recommendedName>
        <fullName evidence="8 9">7-methyl-GTP pyrophosphatase</fullName>
        <shortName evidence="9">m(7)GTP pyrophosphatase</shortName>
        <ecNumber evidence="9">3.6.1.-</ecNumber>
    </recommendedName>
</protein>
<evidence type="ECO:0000256" key="7">
    <source>
        <dbReference type="ARBA" id="ARBA00060749"/>
    </source>
</evidence>
<feature type="site" description="Important for substrate specificity" evidence="9">
    <location>
        <position position="21"/>
    </location>
</feature>
<comment type="caution">
    <text evidence="9">Lacks conserved residue(s) required for the propagation of feature annotation.</text>
</comment>
<dbReference type="InterPro" id="IPR003697">
    <property type="entry name" value="Maf-like"/>
</dbReference>
<comment type="subcellular location">
    <subcellularLocation>
        <location evidence="1 9">Cytoplasm</location>
    </subcellularLocation>
</comment>